<evidence type="ECO:0000313" key="3">
    <source>
        <dbReference type="Proteomes" id="UP000664761"/>
    </source>
</evidence>
<evidence type="ECO:0000256" key="1">
    <source>
        <dbReference type="SAM" id="Phobius"/>
    </source>
</evidence>
<dbReference type="PANTHER" id="PTHR38602:SF1">
    <property type="entry name" value="INNER MEMBRANE PROTEIN"/>
    <property type="match status" value="1"/>
</dbReference>
<feature type="transmembrane region" description="Helical" evidence="1">
    <location>
        <begin position="40"/>
        <end position="60"/>
    </location>
</feature>
<keyword evidence="1" id="KW-0812">Transmembrane</keyword>
<evidence type="ECO:0000313" key="2">
    <source>
        <dbReference type="EMBL" id="MBO0333510.1"/>
    </source>
</evidence>
<dbReference type="Pfam" id="PF09838">
    <property type="entry name" value="DUF2065"/>
    <property type="match status" value="1"/>
</dbReference>
<dbReference type="RefSeq" id="WP_207043888.1">
    <property type="nucleotide sequence ID" value="NZ_JAFLNC010000002.1"/>
</dbReference>
<protein>
    <submittedName>
        <fullName evidence="2">DUF2065 domain-containing protein</fullName>
    </submittedName>
</protein>
<name>A0ABS3F4Q0_9PROT</name>
<keyword evidence="1" id="KW-0472">Membrane</keyword>
<gene>
    <name evidence="2" type="ORF">J0X12_07795</name>
</gene>
<accession>A0ABS3F4Q0</accession>
<organism evidence="2 3">
    <name type="scientific">Sneathiella sedimenti</name>
    <dbReference type="NCBI Taxonomy" id="2816034"/>
    <lineage>
        <taxon>Bacteria</taxon>
        <taxon>Pseudomonadati</taxon>
        <taxon>Pseudomonadota</taxon>
        <taxon>Alphaproteobacteria</taxon>
        <taxon>Sneathiellales</taxon>
        <taxon>Sneathiellaceae</taxon>
        <taxon>Sneathiella</taxon>
    </lineage>
</organism>
<dbReference type="EMBL" id="JAFLNC010000002">
    <property type="protein sequence ID" value="MBO0333510.1"/>
    <property type="molecule type" value="Genomic_DNA"/>
</dbReference>
<reference evidence="2 3" key="1">
    <citation type="submission" date="2021-03" db="EMBL/GenBank/DDBJ databases">
        <title>Sneathiella sp. CAU 1612 isolated from Kang Won-do.</title>
        <authorList>
            <person name="Kim W."/>
        </authorList>
    </citation>
    <scope>NUCLEOTIDE SEQUENCE [LARGE SCALE GENOMIC DNA]</scope>
    <source>
        <strain evidence="2 3">CAU 1612</strain>
    </source>
</reference>
<dbReference type="PANTHER" id="PTHR38602">
    <property type="entry name" value="INNER MEMBRANE PROTEIN-RELATED"/>
    <property type="match status" value="1"/>
</dbReference>
<keyword evidence="1" id="KW-1133">Transmembrane helix</keyword>
<comment type="caution">
    <text evidence="2">The sequence shown here is derived from an EMBL/GenBank/DDBJ whole genome shotgun (WGS) entry which is preliminary data.</text>
</comment>
<keyword evidence="3" id="KW-1185">Reference proteome</keyword>
<proteinExistence type="predicted"/>
<dbReference type="Proteomes" id="UP000664761">
    <property type="component" value="Unassembled WGS sequence"/>
</dbReference>
<dbReference type="InterPro" id="IPR019201">
    <property type="entry name" value="DUF2065"/>
</dbReference>
<sequence length="62" mass="6780">MVTDILLAAALVLFFEGALYALFPDGMKRMMVSALNTPSHLLRIFGLVSAILGVVFVWLIRG</sequence>